<evidence type="ECO:0000313" key="3">
    <source>
        <dbReference type="EMBL" id="MFC4307130.1"/>
    </source>
</evidence>
<dbReference type="RefSeq" id="WP_204604559.1">
    <property type="nucleotide sequence ID" value="NZ_JBHSED010000071.1"/>
</dbReference>
<comment type="caution">
    <text evidence="3">The sequence shown here is derived from an EMBL/GenBank/DDBJ whole genome shotgun (WGS) entry which is preliminary data.</text>
</comment>
<sequence>MFKSIEDFAVEWEQEAELTNRVLMVLTDDSLGQAIISGRRTLGDVAWHLVASIHYMTAMGLDFQGLPEAAARPDSAERIAGEYRRISSAMLEAVKTQWTADRLQDKQMVGGEVWENGASLRFTLMHQAHHRGQMTVLMRQAGLRIPEVYGPTYDTWVEQGREPLS</sequence>
<organism evidence="3 4">
    <name type="scientific">Cohnella boryungensis</name>
    <dbReference type="NCBI Taxonomy" id="768479"/>
    <lineage>
        <taxon>Bacteria</taxon>
        <taxon>Bacillati</taxon>
        <taxon>Bacillota</taxon>
        <taxon>Bacilli</taxon>
        <taxon>Bacillales</taxon>
        <taxon>Paenibacillaceae</taxon>
        <taxon>Cohnella</taxon>
    </lineage>
</organism>
<evidence type="ECO:0000313" key="4">
    <source>
        <dbReference type="Proteomes" id="UP001595755"/>
    </source>
</evidence>
<name>A0ABV8SIN6_9BACL</name>
<dbReference type="InterPro" id="IPR007837">
    <property type="entry name" value="DinB"/>
</dbReference>
<dbReference type="Proteomes" id="UP001595755">
    <property type="component" value="Unassembled WGS sequence"/>
</dbReference>
<dbReference type="InterPro" id="IPR034660">
    <property type="entry name" value="DinB/YfiT-like"/>
</dbReference>
<protein>
    <submittedName>
        <fullName evidence="3">DinB family protein</fullName>
    </submittedName>
</protein>
<keyword evidence="2" id="KW-0479">Metal-binding</keyword>
<dbReference type="SUPFAM" id="SSF109854">
    <property type="entry name" value="DinB/YfiT-like putative metalloenzymes"/>
    <property type="match status" value="1"/>
</dbReference>
<gene>
    <name evidence="3" type="ORF">ACFO1S_27265</name>
</gene>
<proteinExistence type="inferred from homology"/>
<comment type="similarity">
    <text evidence="1">Belongs to the DinB family.</text>
</comment>
<evidence type="ECO:0000256" key="1">
    <source>
        <dbReference type="ARBA" id="ARBA00008635"/>
    </source>
</evidence>
<dbReference type="Gene3D" id="1.20.120.450">
    <property type="entry name" value="dinb family like domain"/>
    <property type="match status" value="1"/>
</dbReference>
<reference evidence="4" key="1">
    <citation type="journal article" date="2019" name="Int. J. Syst. Evol. Microbiol.">
        <title>The Global Catalogue of Microorganisms (GCM) 10K type strain sequencing project: providing services to taxonomists for standard genome sequencing and annotation.</title>
        <authorList>
            <consortium name="The Broad Institute Genomics Platform"/>
            <consortium name="The Broad Institute Genome Sequencing Center for Infectious Disease"/>
            <person name="Wu L."/>
            <person name="Ma J."/>
        </authorList>
    </citation>
    <scope>NUCLEOTIDE SEQUENCE [LARGE SCALE GENOMIC DNA]</scope>
    <source>
        <strain evidence="4">CGMCC 4.1641</strain>
    </source>
</reference>
<dbReference type="Pfam" id="PF05163">
    <property type="entry name" value="DinB"/>
    <property type="match status" value="1"/>
</dbReference>
<dbReference type="EMBL" id="JBHSED010000071">
    <property type="protein sequence ID" value="MFC4307130.1"/>
    <property type="molecule type" value="Genomic_DNA"/>
</dbReference>
<evidence type="ECO:0000256" key="2">
    <source>
        <dbReference type="ARBA" id="ARBA00022723"/>
    </source>
</evidence>
<accession>A0ABV8SIN6</accession>
<keyword evidence="4" id="KW-1185">Reference proteome</keyword>